<dbReference type="InterPro" id="IPR027417">
    <property type="entry name" value="P-loop_NTPase"/>
</dbReference>
<dbReference type="AlphaFoldDB" id="A0A3R9PT75"/>
<dbReference type="Pfam" id="PF17863">
    <property type="entry name" value="AAA_lid_2"/>
    <property type="match status" value="1"/>
</dbReference>
<feature type="region of interest" description="Disordered" evidence="4">
    <location>
        <begin position="318"/>
        <end position="386"/>
    </location>
</feature>
<evidence type="ECO:0000313" key="7">
    <source>
        <dbReference type="Proteomes" id="UP000277582"/>
    </source>
</evidence>
<proteinExistence type="inferred from homology"/>
<dbReference type="InterPro" id="IPR002035">
    <property type="entry name" value="VWF_A"/>
</dbReference>
<sequence>MVERRNVLPFTAIVGQEKAKLALLVAAVNPAVGGVLLSGDKGTGKTTLVRALADLLPEIEVVADCPFGCNPRNPLEMCDSCYEKAVNGGDLKVARRKMKVVDLPLSITVDRLVGTLDIKRALKEGIRALQPGLLAEANRNILYIDEVNLLEDYVADVLLDSAAMGWNIVEREGISVRHPARFILVGSMNPEEGELRPQILDRFGLFVSIEAPLDPDTRIEVVKRVEEFQSDPISFAERYRPLQEELRRKVVKAREIINEVAVPDDLLQLLAKSVVEMGIRTHRAEIVTVKAAKAIAALDGRKTVNLEDLKKAMELALPHRIKSRPFEEPPQPPKPPEDRSPQEDESKRRDEKEQGKGEQKGKKMENSSTVPPSLGNKEEKFSAEEVDMENEKALKLKDRFQRARGSRSVRTTVIDNPHGAPISYTTPRHDPHDIDLTATMISAILRKSPVIEEGDIRVRVRKARTKRLCAILLDSSGSMAAMRRIRIAKGIAMNFIKNAYVKRDELALICFKGAKSDVLAHPTRRYNDVLRLLDGVKTGGRTPLPSALHNLATMARIFKEKYKNAVVTGILVTDGKANVPLGGDIKEEMERLCKMLKRMNVKLEIYDTRPSGVIDPAPSFIDLMAKLTDAEVHRI</sequence>
<keyword evidence="3" id="KW-0067">ATP-binding</keyword>
<dbReference type="InterPro" id="IPR041628">
    <property type="entry name" value="ChlI/MoxR_AAA_lid"/>
</dbReference>
<dbReference type="EMBL" id="RCOS01000155">
    <property type="protein sequence ID" value="RSN72416.1"/>
    <property type="molecule type" value="Genomic_DNA"/>
</dbReference>
<dbReference type="PROSITE" id="PS50234">
    <property type="entry name" value="VWFA"/>
    <property type="match status" value="1"/>
</dbReference>
<dbReference type="Gene3D" id="3.40.50.410">
    <property type="entry name" value="von Willebrand factor, type A domain"/>
    <property type="match status" value="1"/>
</dbReference>
<feature type="region of interest" description="Disordered" evidence="4">
    <location>
        <begin position="412"/>
        <end position="431"/>
    </location>
</feature>
<dbReference type="CDD" id="cd00009">
    <property type="entry name" value="AAA"/>
    <property type="match status" value="1"/>
</dbReference>
<evidence type="ECO:0000313" key="6">
    <source>
        <dbReference type="EMBL" id="RSN72416.1"/>
    </source>
</evidence>
<dbReference type="Gene3D" id="1.10.8.80">
    <property type="entry name" value="Magnesium chelatase subunit I, C-Terminal domain"/>
    <property type="match status" value="1"/>
</dbReference>
<comment type="caution">
    <text evidence="6">The sequence shown here is derived from an EMBL/GenBank/DDBJ whole genome shotgun (WGS) entry which is preliminary data.</text>
</comment>
<dbReference type="PANTHER" id="PTHR35023:SF1">
    <property type="entry name" value="MG-PROTOPORPHYRIN IX CHELATASE"/>
    <property type="match status" value="1"/>
</dbReference>
<dbReference type="InterPro" id="IPR036465">
    <property type="entry name" value="vWFA_dom_sf"/>
</dbReference>
<evidence type="ECO:0000259" key="5">
    <source>
        <dbReference type="PROSITE" id="PS50234"/>
    </source>
</evidence>
<gene>
    <name evidence="6" type="ORF">D6D85_13880</name>
</gene>
<reference evidence="6 7" key="1">
    <citation type="submission" date="2018-10" db="EMBL/GenBank/DDBJ databases">
        <title>Co-occurring genomic capacity for anaerobic methane metabolism and dissimilatory sulfite reduction discovered in the Korarchaeota.</title>
        <authorList>
            <person name="Mckay L.J."/>
            <person name="Dlakic M."/>
            <person name="Fields M.W."/>
            <person name="Delmont T.O."/>
            <person name="Eren A.M."/>
            <person name="Jay Z.J."/>
            <person name="Klingelsmith K.B."/>
            <person name="Rusch D.B."/>
            <person name="Inskeep W.P."/>
        </authorList>
    </citation>
    <scope>NUCLEOTIDE SEQUENCE [LARGE SCALE GENOMIC DNA]</scope>
    <source>
        <strain evidence="6 7">MDKW</strain>
    </source>
</reference>
<dbReference type="InterPro" id="IPR003593">
    <property type="entry name" value="AAA+_ATPase"/>
</dbReference>
<keyword evidence="2" id="KW-0547">Nucleotide-binding</keyword>
<comment type="similarity">
    <text evidence="1">Belongs to the Mg-chelatase subunits D/I family.</text>
</comment>
<accession>A0A3R9PT75</accession>
<dbReference type="SUPFAM" id="SSF53300">
    <property type="entry name" value="vWA-like"/>
    <property type="match status" value="1"/>
</dbReference>
<dbReference type="OrthoDB" id="25914at2157"/>
<dbReference type="SMART" id="SM00327">
    <property type="entry name" value="VWA"/>
    <property type="match status" value="1"/>
</dbReference>
<feature type="compositionally biased region" description="Basic and acidic residues" evidence="4">
    <location>
        <begin position="335"/>
        <end position="365"/>
    </location>
</feature>
<dbReference type="Pfam" id="PF13519">
    <property type="entry name" value="VWA_2"/>
    <property type="match status" value="1"/>
</dbReference>
<evidence type="ECO:0000256" key="4">
    <source>
        <dbReference type="SAM" id="MobiDB-lite"/>
    </source>
</evidence>
<dbReference type="GO" id="GO:0005524">
    <property type="term" value="F:ATP binding"/>
    <property type="evidence" value="ECO:0007669"/>
    <property type="project" value="UniProtKB-KW"/>
</dbReference>
<name>A0A3R9PT75_9CREN</name>
<dbReference type="Gene3D" id="3.40.50.300">
    <property type="entry name" value="P-loop containing nucleotide triphosphate hydrolases"/>
    <property type="match status" value="1"/>
</dbReference>
<dbReference type="PANTHER" id="PTHR35023">
    <property type="entry name" value="CHELATASE-RELATED"/>
    <property type="match status" value="1"/>
</dbReference>
<evidence type="ECO:0000256" key="2">
    <source>
        <dbReference type="ARBA" id="ARBA00022741"/>
    </source>
</evidence>
<dbReference type="RefSeq" id="WP_125672544.1">
    <property type="nucleotide sequence ID" value="NZ_RCOS01000155.1"/>
</dbReference>
<evidence type="ECO:0000256" key="1">
    <source>
        <dbReference type="ARBA" id="ARBA00005799"/>
    </source>
</evidence>
<dbReference type="Proteomes" id="UP000277582">
    <property type="component" value="Unassembled WGS sequence"/>
</dbReference>
<dbReference type="InterPro" id="IPR000523">
    <property type="entry name" value="Mg_chelatse_chII-like_cat_dom"/>
</dbReference>
<evidence type="ECO:0000256" key="3">
    <source>
        <dbReference type="ARBA" id="ARBA00022840"/>
    </source>
</evidence>
<dbReference type="SUPFAM" id="SSF52540">
    <property type="entry name" value="P-loop containing nucleoside triphosphate hydrolases"/>
    <property type="match status" value="1"/>
</dbReference>
<feature type="domain" description="VWFA" evidence="5">
    <location>
        <begin position="468"/>
        <end position="603"/>
    </location>
</feature>
<feature type="compositionally biased region" description="Basic and acidic residues" evidence="4">
    <location>
        <begin position="376"/>
        <end position="386"/>
    </location>
</feature>
<protein>
    <submittedName>
        <fullName evidence="6">VWA domain-containing protein</fullName>
    </submittedName>
</protein>
<organism evidence="6 7">
    <name type="scientific">Candidatus Methanodesulfokora washburnensis</name>
    <dbReference type="NCBI Taxonomy" id="2478471"/>
    <lineage>
        <taxon>Archaea</taxon>
        <taxon>Thermoproteota</taxon>
        <taxon>Candidatus Korarchaeia</taxon>
        <taxon>Candidatus Korarchaeia incertae sedis</taxon>
        <taxon>Candidatus Methanodesulfokora</taxon>
    </lineage>
</organism>
<dbReference type="SMART" id="SM00382">
    <property type="entry name" value="AAA"/>
    <property type="match status" value="1"/>
</dbReference>
<dbReference type="InterPro" id="IPR052989">
    <property type="entry name" value="Mg-chelatase_DI-like"/>
</dbReference>
<dbReference type="Pfam" id="PF01078">
    <property type="entry name" value="Mg_chelatase"/>
    <property type="match status" value="2"/>
</dbReference>
<keyword evidence="7" id="KW-1185">Reference proteome</keyword>